<sequence>MPAWVSTSQDGPGAYSPEPPRTLEPEFYVRGSTKIIVAQARDFSRGWSIGHERGIAVKLE</sequence>
<dbReference type="AlphaFoldDB" id="Q0U1W9"/>
<organism evidence="2 3">
    <name type="scientific">Phaeosphaeria nodorum (strain SN15 / ATCC MYA-4574 / FGSC 10173)</name>
    <name type="common">Glume blotch fungus</name>
    <name type="synonym">Parastagonospora nodorum</name>
    <dbReference type="NCBI Taxonomy" id="321614"/>
    <lineage>
        <taxon>Eukaryota</taxon>
        <taxon>Fungi</taxon>
        <taxon>Dikarya</taxon>
        <taxon>Ascomycota</taxon>
        <taxon>Pezizomycotina</taxon>
        <taxon>Dothideomycetes</taxon>
        <taxon>Pleosporomycetidae</taxon>
        <taxon>Pleosporales</taxon>
        <taxon>Pleosporineae</taxon>
        <taxon>Phaeosphaeriaceae</taxon>
        <taxon>Parastagonospora</taxon>
    </lineage>
</organism>
<dbReference type="RefSeq" id="XP_001804327.1">
    <property type="nucleotide sequence ID" value="XM_001804275.1"/>
</dbReference>
<feature type="compositionally biased region" description="Polar residues" evidence="1">
    <location>
        <begin position="1"/>
        <end position="10"/>
    </location>
</feature>
<feature type="region of interest" description="Disordered" evidence="1">
    <location>
        <begin position="1"/>
        <end position="23"/>
    </location>
</feature>
<dbReference type="Proteomes" id="UP000001055">
    <property type="component" value="Unassembled WGS sequence"/>
</dbReference>
<evidence type="ECO:0000256" key="1">
    <source>
        <dbReference type="SAM" id="MobiDB-lite"/>
    </source>
</evidence>
<dbReference type="KEGG" id="pno:SNOG_14130"/>
<evidence type="ECO:0000313" key="2">
    <source>
        <dbReference type="EMBL" id="EAT78367.1"/>
    </source>
</evidence>
<accession>Q0U1W9</accession>
<evidence type="ECO:0000313" key="3">
    <source>
        <dbReference type="Proteomes" id="UP000001055"/>
    </source>
</evidence>
<gene>
    <name evidence="2" type="ORF">SNOG_14130</name>
</gene>
<proteinExistence type="predicted"/>
<reference evidence="3" key="1">
    <citation type="journal article" date="2007" name="Plant Cell">
        <title>Dothideomycete-plant interactions illuminated by genome sequencing and EST analysis of the wheat pathogen Stagonospora nodorum.</title>
        <authorList>
            <person name="Hane J.K."/>
            <person name="Lowe R.G."/>
            <person name="Solomon P.S."/>
            <person name="Tan K.C."/>
            <person name="Schoch C.L."/>
            <person name="Spatafora J.W."/>
            <person name="Crous P.W."/>
            <person name="Kodira C."/>
            <person name="Birren B.W."/>
            <person name="Galagan J.E."/>
            <person name="Torriani S.F."/>
            <person name="McDonald B.A."/>
            <person name="Oliver R.P."/>
        </authorList>
    </citation>
    <scope>NUCLEOTIDE SEQUENCE [LARGE SCALE GENOMIC DNA]</scope>
    <source>
        <strain evidence="3">SN15 / ATCC MYA-4574 / FGSC 10173</strain>
    </source>
</reference>
<name>Q0U1W9_PHANO</name>
<dbReference type="VEuPathDB" id="FungiDB:JI435_441550"/>
<dbReference type="GeneID" id="5981250"/>
<dbReference type="InParanoid" id="Q0U1W9"/>
<dbReference type="EMBL" id="CH445354">
    <property type="protein sequence ID" value="EAT78367.1"/>
    <property type="molecule type" value="Genomic_DNA"/>
</dbReference>
<protein>
    <submittedName>
        <fullName evidence="2">Uncharacterized protein</fullName>
    </submittedName>
</protein>